<name>X1FBH6_9ZZZZ</name>
<comment type="caution">
    <text evidence="1">The sequence shown here is derived from an EMBL/GenBank/DDBJ whole genome shotgun (WGS) entry which is preliminary data.</text>
</comment>
<dbReference type="EMBL" id="BARU01002591">
    <property type="protein sequence ID" value="GAH29910.1"/>
    <property type="molecule type" value="Genomic_DNA"/>
</dbReference>
<evidence type="ECO:0008006" key="2">
    <source>
        <dbReference type="Google" id="ProtNLM"/>
    </source>
</evidence>
<dbReference type="AlphaFoldDB" id="X1FBH6"/>
<sequence length="186" mass="21921">MTPSRKVEANEEEFLPRPGSPLYNLNHEDENIRKKTLRNWRIANKFVVLPLYRLRILPLFGVGRIILILTTKGRITGKKRRTPLEYHWIEGVITIFSSRGEDAGWIKNLHIYPDAASVMHGFHRFQPQLEFVIDEDQKLNVMKWYVVNHRRAAKMLFGWNSKIDDPETTDFSKMLNMITIIKLHPK</sequence>
<protein>
    <recommendedName>
        <fullName evidence="2">DUF385 domain-containing protein</fullName>
    </recommendedName>
</protein>
<organism evidence="1">
    <name type="scientific">marine sediment metagenome</name>
    <dbReference type="NCBI Taxonomy" id="412755"/>
    <lineage>
        <taxon>unclassified sequences</taxon>
        <taxon>metagenomes</taxon>
        <taxon>ecological metagenomes</taxon>
    </lineage>
</organism>
<dbReference type="InterPro" id="IPR012349">
    <property type="entry name" value="Split_barrel_FMN-bd"/>
</dbReference>
<dbReference type="Pfam" id="PF04075">
    <property type="entry name" value="F420H2_quin_red"/>
    <property type="match status" value="1"/>
</dbReference>
<gene>
    <name evidence="1" type="ORF">S03H2_06045</name>
</gene>
<reference evidence="1" key="1">
    <citation type="journal article" date="2014" name="Front. Microbiol.">
        <title>High frequency of phylogenetically diverse reductive dehalogenase-homologous genes in deep subseafloor sedimentary metagenomes.</title>
        <authorList>
            <person name="Kawai M."/>
            <person name="Futagami T."/>
            <person name="Toyoda A."/>
            <person name="Takaki Y."/>
            <person name="Nishi S."/>
            <person name="Hori S."/>
            <person name="Arai W."/>
            <person name="Tsubouchi T."/>
            <person name="Morono Y."/>
            <person name="Uchiyama I."/>
            <person name="Ito T."/>
            <person name="Fujiyama A."/>
            <person name="Inagaki F."/>
            <person name="Takami H."/>
        </authorList>
    </citation>
    <scope>NUCLEOTIDE SEQUENCE</scope>
    <source>
        <strain evidence="1">Expedition CK06-06</strain>
    </source>
</reference>
<dbReference type="Gene3D" id="2.30.110.10">
    <property type="entry name" value="Electron Transport, Fmn-binding Protein, Chain A"/>
    <property type="match status" value="1"/>
</dbReference>
<accession>X1FBH6</accession>
<proteinExistence type="predicted"/>
<dbReference type="InterPro" id="IPR004378">
    <property type="entry name" value="F420H2_quin_Rdtase"/>
</dbReference>
<dbReference type="GO" id="GO:0016491">
    <property type="term" value="F:oxidoreductase activity"/>
    <property type="evidence" value="ECO:0007669"/>
    <property type="project" value="InterPro"/>
</dbReference>
<evidence type="ECO:0000313" key="1">
    <source>
        <dbReference type="EMBL" id="GAH29910.1"/>
    </source>
</evidence>